<dbReference type="AlphaFoldDB" id="A0A1X4NHK7"/>
<gene>
    <name evidence="1" type="ORF">MGEO_16560</name>
</gene>
<dbReference type="InterPro" id="IPR010428">
    <property type="entry name" value="Zincin_1"/>
</dbReference>
<sequence>MTAQDDIDDITRYAEAALNGLPLPFRDLCRDILLQVTDVPPQDILDELEIDDPLELTGLYDGIPLTEKSAGDPSPFPDQVWLYAEPILAEWRERKSVTLQDLVTHIVVHEIAHHFGWTDDEIAEIDPWWE</sequence>
<dbReference type="SUPFAM" id="SSF55486">
    <property type="entry name" value="Metalloproteases ('zincins'), catalytic domain"/>
    <property type="match status" value="1"/>
</dbReference>
<organism evidence="1 2">
    <name type="scientific">Marivita geojedonensis</name>
    <dbReference type="NCBI Taxonomy" id="1123756"/>
    <lineage>
        <taxon>Bacteria</taxon>
        <taxon>Pseudomonadati</taxon>
        <taxon>Pseudomonadota</taxon>
        <taxon>Alphaproteobacteria</taxon>
        <taxon>Rhodobacterales</taxon>
        <taxon>Roseobacteraceae</taxon>
        <taxon>Marivita</taxon>
    </lineage>
</organism>
<dbReference type="Proteomes" id="UP000193926">
    <property type="component" value="Unassembled WGS sequence"/>
</dbReference>
<evidence type="ECO:0000313" key="2">
    <source>
        <dbReference type="Proteomes" id="UP000193926"/>
    </source>
</evidence>
<dbReference type="InterPro" id="IPR038555">
    <property type="entry name" value="Zincin_1_sf"/>
</dbReference>
<keyword evidence="2" id="KW-1185">Reference proteome</keyword>
<dbReference type="STRING" id="1123756.MGEO_16560"/>
<proteinExistence type="predicted"/>
<protein>
    <submittedName>
        <fullName evidence="1">Neutral zinc metallopeptidase</fullName>
    </submittedName>
</protein>
<dbReference type="EMBL" id="JFKC01000021">
    <property type="protein sequence ID" value="OSQ47001.1"/>
    <property type="molecule type" value="Genomic_DNA"/>
</dbReference>
<dbReference type="RefSeq" id="WP_085640424.1">
    <property type="nucleotide sequence ID" value="NZ_JFKC01000021.1"/>
</dbReference>
<dbReference type="Gene3D" id="3.30.2010.20">
    <property type="match status" value="1"/>
</dbReference>
<dbReference type="OrthoDB" id="9806895at2"/>
<accession>A0A1X4NHK7</accession>
<comment type="caution">
    <text evidence="1">The sequence shown here is derived from an EMBL/GenBank/DDBJ whole genome shotgun (WGS) entry which is preliminary data.</text>
</comment>
<name>A0A1X4NHK7_9RHOB</name>
<dbReference type="CDD" id="cd12952">
    <property type="entry name" value="MMP_ACEL2062"/>
    <property type="match status" value="1"/>
</dbReference>
<evidence type="ECO:0000313" key="1">
    <source>
        <dbReference type="EMBL" id="OSQ47001.1"/>
    </source>
</evidence>
<dbReference type="Pfam" id="PF06262">
    <property type="entry name" value="Zincin_1"/>
    <property type="match status" value="1"/>
</dbReference>
<reference evidence="1 2" key="1">
    <citation type="submission" date="2014-03" db="EMBL/GenBank/DDBJ databases">
        <title>The draft genome sequence of Marivita geojedonensis KCTC 23882.</title>
        <authorList>
            <person name="Lai Q."/>
            <person name="Shao Z."/>
        </authorList>
    </citation>
    <scope>NUCLEOTIDE SEQUENCE [LARGE SCALE GENOMIC DNA]</scope>
    <source>
        <strain evidence="1 2">DPG-138</strain>
    </source>
</reference>